<name>A0A8S1FBM6_9PELO</name>
<dbReference type="InterPro" id="IPR018497">
    <property type="entry name" value="Peptidase_M13_C"/>
</dbReference>
<dbReference type="EMBL" id="CADEPM010000013">
    <property type="protein sequence ID" value="CAB3411359.1"/>
    <property type="molecule type" value="Genomic_DNA"/>
</dbReference>
<dbReference type="InterPro" id="IPR000718">
    <property type="entry name" value="Peptidase_M13"/>
</dbReference>
<feature type="domain" description="Peptidase M13 N-terminal" evidence="11">
    <location>
        <begin position="227"/>
        <end position="620"/>
    </location>
</feature>
<keyword evidence="8" id="KW-0812">Transmembrane</keyword>
<dbReference type="InterPro" id="IPR002602">
    <property type="entry name" value="DB"/>
</dbReference>
<keyword evidence="7" id="KW-0482">Metalloprotease</keyword>
<evidence type="ECO:0000256" key="5">
    <source>
        <dbReference type="ARBA" id="ARBA00022801"/>
    </source>
</evidence>
<reference evidence="12 13" key="1">
    <citation type="submission" date="2020-04" db="EMBL/GenBank/DDBJ databases">
        <authorList>
            <person name="Laetsch R D."/>
            <person name="Stevens L."/>
            <person name="Kumar S."/>
            <person name="Blaxter L. M."/>
        </authorList>
    </citation>
    <scope>NUCLEOTIDE SEQUENCE [LARGE SCALE GENOMIC DNA]</scope>
</reference>
<dbReference type="GO" id="GO:0004222">
    <property type="term" value="F:metalloendopeptidase activity"/>
    <property type="evidence" value="ECO:0007669"/>
    <property type="project" value="InterPro"/>
</dbReference>
<evidence type="ECO:0000256" key="6">
    <source>
        <dbReference type="ARBA" id="ARBA00022833"/>
    </source>
</evidence>
<dbReference type="PROSITE" id="PS51885">
    <property type="entry name" value="NEPRILYSIN"/>
    <property type="match status" value="1"/>
</dbReference>
<keyword evidence="8" id="KW-1133">Transmembrane helix</keyword>
<dbReference type="InterPro" id="IPR024079">
    <property type="entry name" value="MetalloPept_cat_dom_sf"/>
</dbReference>
<keyword evidence="6" id="KW-0862">Zinc</keyword>
<keyword evidence="3" id="KW-0645">Protease</keyword>
<evidence type="ECO:0000259" key="9">
    <source>
        <dbReference type="Pfam" id="PF01431"/>
    </source>
</evidence>
<sequence length="1014" mass="115216">MIEGSTVTKCRFAMGYRLSLISLCAAYFAPPTVICVLITVNLVKLGSDDQEHIKIVSVEEKIIQNRRQNTSSTLRTLATSSADVRSQSSDSGAATVVSDCSSTADMSHLERFAPDRTKLGALEMVDYSITKIFEKERRSSRLAAVFAALFILTLLISISFITIVAILSDGFTTLLSGNEVCTDISDTGDRSNSYNSMYSSDNSTCLTPNCIRLAANILNNMNREANPCDDFYEFACGRYARQKVVAEHEKKVTVLSEMKKELDHHLKDILEKSPRDNATRAMKLAQIYYDSCMDEFSQDELGVQPLMSLISNLGGWPLLTNARFESLDFQWEVLAGHLALHGVDGIFRIFVHSSFDNSDKHVLMFSPPKLFLEKKKFYREVPSSNVYLQYYRQYILSLLSMLGVDLEDETGVIEYQVDDIIDFERRIANLTRIEISRNHSAINNVMTFGDFKKRYEKINWDGYFNEELRNSLGRMPDSLEINVVDVSYFDNLHSLIKSKPLSSISNYLMWCLVANYDIYLPKKYRQPMYDFRRRMYGITSNSPTWETCVGEVRDNLAIPLSTEYAQKFFTQRERRIAEDMIRDLKKAMEHTLLNADWIDESTREAALTKLDVMGHKIGFPDSLLNETAVLLPYAGVRLTANQYFDNAVSLRKSIYRDMLSKLHREPSPIDWASPVIAVDAFHYFTGNEIIFPAGILQFPMFVPDAPSYANYGAIGMGIGHEITHGYDDLGAQYDEKGNLRGWWHTETMMTFQKKKQCFVAQYGSKIEPITGRKCDGKMTIGENIADNGGLRVAYQAYQLKLDREKESTRLPGLGQFSPKQLFFLSYANTWCEALKPQAIDHIMDTDVHSLGIFRVNVPLQNLPAFSKEFDCPIGSPMNPFEKCRICVLLVFGEANESANEKLIACCAHDPQIDQYCAKKYCNFGKIHQHLVLPFIAECGPRGNTASRIWDCLSSRHDHTACCANQGVQPLCRAFCNASKAVPTDMLKYGWCAQEFDKYRLCFRTYLKHNPPIRH</sequence>
<feature type="transmembrane region" description="Helical" evidence="8">
    <location>
        <begin position="20"/>
        <end position="43"/>
    </location>
</feature>
<comment type="cofactor">
    <cofactor evidence="1">
        <name>Zn(2+)</name>
        <dbReference type="ChEBI" id="CHEBI:29105"/>
    </cofactor>
</comment>
<feature type="transmembrane region" description="Helical" evidence="8">
    <location>
        <begin position="142"/>
        <end position="167"/>
    </location>
</feature>
<evidence type="ECO:0000256" key="7">
    <source>
        <dbReference type="ARBA" id="ARBA00023049"/>
    </source>
</evidence>
<organism evidence="12 13">
    <name type="scientific">Caenorhabditis bovis</name>
    <dbReference type="NCBI Taxonomy" id="2654633"/>
    <lineage>
        <taxon>Eukaryota</taxon>
        <taxon>Metazoa</taxon>
        <taxon>Ecdysozoa</taxon>
        <taxon>Nematoda</taxon>
        <taxon>Chromadorea</taxon>
        <taxon>Rhabditida</taxon>
        <taxon>Rhabditina</taxon>
        <taxon>Rhabditomorpha</taxon>
        <taxon>Rhabditoidea</taxon>
        <taxon>Rhabditidae</taxon>
        <taxon>Peloderinae</taxon>
        <taxon>Caenorhabditis</taxon>
    </lineage>
</organism>
<dbReference type="PRINTS" id="PR00786">
    <property type="entry name" value="NEPRILYSIN"/>
</dbReference>
<evidence type="ECO:0000256" key="8">
    <source>
        <dbReference type="SAM" id="Phobius"/>
    </source>
</evidence>
<evidence type="ECO:0000259" key="10">
    <source>
        <dbReference type="Pfam" id="PF01682"/>
    </source>
</evidence>
<evidence type="ECO:0000256" key="3">
    <source>
        <dbReference type="ARBA" id="ARBA00022670"/>
    </source>
</evidence>
<keyword evidence="8" id="KW-0472">Membrane</keyword>
<evidence type="ECO:0000256" key="4">
    <source>
        <dbReference type="ARBA" id="ARBA00022723"/>
    </source>
</evidence>
<dbReference type="Gene3D" id="3.40.390.10">
    <property type="entry name" value="Collagenase (Catalytic Domain)"/>
    <property type="match status" value="1"/>
</dbReference>
<evidence type="ECO:0000313" key="12">
    <source>
        <dbReference type="EMBL" id="CAB3411359.1"/>
    </source>
</evidence>
<dbReference type="SUPFAM" id="SSF55486">
    <property type="entry name" value="Metalloproteases ('zincins'), catalytic domain"/>
    <property type="match status" value="1"/>
</dbReference>
<dbReference type="GO" id="GO:0016485">
    <property type="term" value="P:protein processing"/>
    <property type="evidence" value="ECO:0007669"/>
    <property type="project" value="TreeGrafter"/>
</dbReference>
<dbReference type="GO" id="GO:0046872">
    <property type="term" value="F:metal ion binding"/>
    <property type="evidence" value="ECO:0007669"/>
    <property type="project" value="UniProtKB-KW"/>
</dbReference>
<dbReference type="Gene3D" id="1.10.1380.10">
    <property type="entry name" value="Neutral endopeptidase , domain2"/>
    <property type="match status" value="1"/>
</dbReference>
<dbReference type="InterPro" id="IPR042089">
    <property type="entry name" value="Peptidase_M13_dom_2"/>
</dbReference>
<dbReference type="Pfam" id="PF01431">
    <property type="entry name" value="Peptidase_M13"/>
    <property type="match status" value="1"/>
</dbReference>
<dbReference type="PANTHER" id="PTHR11733">
    <property type="entry name" value="ZINC METALLOPROTEASE FAMILY M13 NEPRILYSIN-RELATED"/>
    <property type="match status" value="1"/>
</dbReference>
<keyword evidence="5" id="KW-0378">Hydrolase</keyword>
<evidence type="ECO:0000259" key="11">
    <source>
        <dbReference type="Pfam" id="PF05649"/>
    </source>
</evidence>
<accession>A0A8S1FBM6</accession>
<dbReference type="AlphaFoldDB" id="A0A8S1FBM6"/>
<keyword evidence="13" id="KW-1185">Reference proteome</keyword>
<comment type="similarity">
    <text evidence="2">Belongs to the peptidase M13 family.</text>
</comment>
<evidence type="ECO:0000256" key="1">
    <source>
        <dbReference type="ARBA" id="ARBA00001947"/>
    </source>
</evidence>
<gene>
    <name evidence="12" type="ORF">CBOVIS_LOCUS12760</name>
</gene>
<dbReference type="CDD" id="cd08662">
    <property type="entry name" value="M13"/>
    <property type="match status" value="1"/>
</dbReference>
<evidence type="ECO:0000256" key="2">
    <source>
        <dbReference type="ARBA" id="ARBA00007357"/>
    </source>
</evidence>
<feature type="domain" description="Domain of unknown function DB" evidence="10">
    <location>
        <begin position="905"/>
        <end position="1002"/>
    </location>
</feature>
<comment type="caution">
    <text evidence="12">The sequence shown here is derived from an EMBL/GenBank/DDBJ whole genome shotgun (WGS) entry which is preliminary data.</text>
</comment>
<dbReference type="InterPro" id="IPR008753">
    <property type="entry name" value="Peptidase_M13_N"/>
</dbReference>
<dbReference type="Proteomes" id="UP000494206">
    <property type="component" value="Unassembled WGS sequence"/>
</dbReference>
<dbReference type="Pfam" id="PF01682">
    <property type="entry name" value="DB"/>
    <property type="match status" value="1"/>
</dbReference>
<proteinExistence type="inferred from homology"/>
<keyword evidence="4" id="KW-0479">Metal-binding</keyword>
<feature type="domain" description="Peptidase M13 C-terminal" evidence="9">
    <location>
        <begin position="682"/>
        <end position="885"/>
    </location>
</feature>
<evidence type="ECO:0000313" key="13">
    <source>
        <dbReference type="Proteomes" id="UP000494206"/>
    </source>
</evidence>
<dbReference type="Pfam" id="PF05649">
    <property type="entry name" value="Peptidase_M13_N"/>
    <property type="match status" value="1"/>
</dbReference>
<dbReference type="GO" id="GO:0005886">
    <property type="term" value="C:plasma membrane"/>
    <property type="evidence" value="ECO:0007669"/>
    <property type="project" value="TreeGrafter"/>
</dbReference>
<protein>
    <submittedName>
        <fullName evidence="12">Uncharacterized protein</fullName>
    </submittedName>
</protein>
<dbReference type="OrthoDB" id="6475849at2759"/>
<dbReference type="PANTHER" id="PTHR11733:SF167">
    <property type="entry name" value="FI17812P1-RELATED"/>
    <property type="match status" value="1"/>
</dbReference>